<dbReference type="GO" id="GO:0015288">
    <property type="term" value="F:porin activity"/>
    <property type="evidence" value="ECO:0007669"/>
    <property type="project" value="UniProtKB-KW"/>
</dbReference>
<dbReference type="GO" id="GO:0008308">
    <property type="term" value="F:voltage-gated monoatomic anion channel activity"/>
    <property type="evidence" value="ECO:0007669"/>
    <property type="project" value="InterPro"/>
</dbReference>
<dbReference type="PRINTS" id="PR00185">
    <property type="entry name" value="EUKARYTPORIN"/>
</dbReference>
<dbReference type="Pfam" id="PF01459">
    <property type="entry name" value="Porin_3"/>
    <property type="match status" value="1"/>
</dbReference>
<evidence type="ECO:0000313" key="11">
    <source>
        <dbReference type="EMBL" id="CAH0102883.1"/>
    </source>
</evidence>
<sequence length="276" mass="30298">MAPPVYADLGKSSRDVFGKGYHFSLLKLECKNTTSDGVEFTTGVSSTLDSGKMVGNLETKYKIRGYDSLTFTEKWSTDNILKTEIAIQDKIGHGLKLTFDKKIGAEFRHDTSSLNADVDLNGGPTINGSAVYCVYLGWLAGYQMSFDMSKSQLTRNNLSFAYVAKEYALHSYTNNGQEFGGTLYQKVNTNLETAVQFGFTKYATAGSNTTRFGFGCKYQLDDDSAVRAKINNASQLGLSHQQKLRQGVTLTLSSLVDLKNFNQGGHKIGMALELEA</sequence>
<accession>A0A8J2REE2</accession>
<keyword evidence="7" id="KW-0406">Ion transport</keyword>
<evidence type="ECO:0000256" key="9">
    <source>
        <dbReference type="ARBA" id="ARBA00023128"/>
    </source>
</evidence>
<evidence type="ECO:0000256" key="2">
    <source>
        <dbReference type="ARBA" id="ARBA00007780"/>
    </source>
</evidence>
<comment type="similarity">
    <text evidence="2">Belongs to the eukaryotic mitochondrial porin family.</text>
</comment>
<evidence type="ECO:0008006" key="13">
    <source>
        <dbReference type="Google" id="ProtNLM"/>
    </source>
</evidence>
<evidence type="ECO:0000256" key="6">
    <source>
        <dbReference type="ARBA" id="ARBA00022787"/>
    </source>
</evidence>
<name>A0A8J2REE2_9CRUS</name>
<evidence type="ECO:0000256" key="1">
    <source>
        <dbReference type="ARBA" id="ARBA00004294"/>
    </source>
</evidence>
<comment type="subcellular location">
    <subcellularLocation>
        <location evidence="1">Mitochondrion outer membrane</location>
    </subcellularLocation>
</comment>
<organism evidence="11 12">
    <name type="scientific">Daphnia galeata</name>
    <dbReference type="NCBI Taxonomy" id="27404"/>
    <lineage>
        <taxon>Eukaryota</taxon>
        <taxon>Metazoa</taxon>
        <taxon>Ecdysozoa</taxon>
        <taxon>Arthropoda</taxon>
        <taxon>Crustacea</taxon>
        <taxon>Branchiopoda</taxon>
        <taxon>Diplostraca</taxon>
        <taxon>Cladocera</taxon>
        <taxon>Anomopoda</taxon>
        <taxon>Daphniidae</taxon>
        <taxon>Daphnia</taxon>
    </lineage>
</organism>
<keyword evidence="10" id="KW-0472">Membrane</keyword>
<comment type="caution">
    <text evidence="11">The sequence shown here is derived from an EMBL/GenBank/DDBJ whole genome shotgun (WGS) entry which is preliminary data.</text>
</comment>
<keyword evidence="4" id="KW-1134">Transmembrane beta strand</keyword>
<dbReference type="PANTHER" id="PTHR11743:SF70">
    <property type="entry name" value="GH26960P-RELATED"/>
    <property type="match status" value="1"/>
</dbReference>
<gene>
    <name evidence="11" type="ORF">DGAL_LOCUS5407</name>
</gene>
<dbReference type="PANTHER" id="PTHR11743">
    <property type="entry name" value="VOLTAGE-DEPENDENT ANION-SELECTIVE CHANNEL"/>
    <property type="match status" value="1"/>
</dbReference>
<keyword evidence="3" id="KW-0813">Transport</keyword>
<evidence type="ECO:0000313" key="12">
    <source>
        <dbReference type="Proteomes" id="UP000789390"/>
    </source>
</evidence>
<dbReference type="CDD" id="cd07306">
    <property type="entry name" value="Porin3_VDAC"/>
    <property type="match status" value="1"/>
</dbReference>
<keyword evidence="9" id="KW-0496">Mitochondrion</keyword>
<proteinExistence type="inferred from homology"/>
<evidence type="ECO:0000256" key="3">
    <source>
        <dbReference type="ARBA" id="ARBA00022448"/>
    </source>
</evidence>
<dbReference type="GO" id="GO:0005741">
    <property type="term" value="C:mitochondrial outer membrane"/>
    <property type="evidence" value="ECO:0007669"/>
    <property type="project" value="UniProtKB-SubCell"/>
</dbReference>
<dbReference type="InterPro" id="IPR023614">
    <property type="entry name" value="Porin_dom_sf"/>
</dbReference>
<dbReference type="InterPro" id="IPR001925">
    <property type="entry name" value="Porin_Euk"/>
</dbReference>
<keyword evidence="5" id="KW-0812">Transmembrane</keyword>
<evidence type="ECO:0000256" key="8">
    <source>
        <dbReference type="ARBA" id="ARBA00023114"/>
    </source>
</evidence>
<dbReference type="OrthoDB" id="7827681at2759"/>
<evidence type="ECO:0000256" key="7">
    <source>
        <dbReference type="ARBA" id="ARBA00023065"/>
    </source>
</evidence>
<evidence type="ECO:0000256" key="5">
    <source>
        <dbReference type="ARBA" id="ARBA00022692"/>
    </source>
</evidence>
<dbReference type="FunFam" id="2.40.160.10:FF:000001">
    <property type="entry name" value="Voltage-dependent anion-selective channel protein 2"/>
    <property type="match status" value="1"/>
</dbReference>
<evidence type="ECO:0000256" key="4">
    <source>
        <dbReference type="ARBA" id="ARBA00022452"/>
    </source>
</evidence>
<dbReference type="EMBL" id="CAKKLH010000096">
    <property type="protein sequence ID" value="CAH0102883.1"/>
    <property type="molecule type" value="Genomic_DNA"/>
</dbReference>
<dbReference type="Proteomes" id="UP000789390">
    <property type="component" value="Unassembled WGS sequence"/>
</dbReference>
<keyword evidence="6" id="KW-1000">Mitochondrion outer membrane</keyword>
<dbReference type="InterPro" id="IPR027246">
    <property type="entry name" value="Porin_Euk/Tom40"/>
</dbReference>
<dbReference type="AlphaFoldDB" id="A0A8J2REE2"/>
<evidence type="ECO:0000256" key="10">
    <source>
        <dbReference type="ARBA" id="ARBA00023136"/>
    </source>
</evidence>
<keyword evidence="12" id="KW-1185">Reference proteome</keyword>
<protein>
    <recommendedName>
        <fullName evidence="13">Voltage-dependent anion-selective channel</fullName>
    </recommendedName>
</protein>
<keyword evidence="8" id="KW-0626">Porin</keyword>
<dbReference type="Gene3D" id="2.40.160.10">
    <property type="entry name" value="Porin"/>
    <property type="match status" value="1"/>
</dbReference>
<reference evidence="11" key="1">
    <citation type="submission" date="2021-11" db="EMBL/GenBank/DDBJ databases">
        <authorList>
            <person name="Schell T."/>
        </authorList>
    </citation>
    <scope>NUCLEOTIDE SEQUENCE</scope>
    <source>
        <strain evidence="11">M5</strain>
    </source>
</reference>
<dbReference type="GO" id="GO:0046930">
    <property type="term" value="C:pore complex"/>
    <property type="evidence" value="ECO:0007669"/>
    <property type="project" value="UniProtKB-KW"/>
</dbReference>